<dbReference type="EMBL" id="CAJVPK010002849">
    <property type="protein sequence ID" value="CAG8619526.1"/>
    <property type="molecule type" value="Genomic_DNA"/>
</dbReference>
<accession>A0A9N9D1G4</accession>
<keyword evidence="2" id="KW-1185">Reference proteome</keyword>
<proteinExistence type="predicted"/>
<evidence type="ECO:0000313" key="1">
    <source>
        <dbReference type="EMBL" id="CAG8619526.1"/>
    </source>
</evidence>
<dbReference type="Proteomes" id="UP000789706">
    <property type="component" value="Unassembled WGS sequence"/>
</dbReference>
<feature type="non-terminal residue" evidence="1">
    <location>
        <position position="136"/>
    </location>
</feature>
<protein>
    <submittedName>
        <fullName evidence="1">7114_t:CDS:1</fullName>
    </submittedName>
</protein>
<dbReference type="OrthoDB" id="2403588at2759"/>
<gene>
    <name evidence="1" type="ORF">DEBURN_LOCUS10308</name>
</gene>
<organism evidence="1 2">
    <name type="scientific">Diversispora eburnea</name>
    <dbReference type="NCBI Taxonomy" id="1213867"/>
    <lineage>
        <taxon>Eukaryota</taxon>
        <taxon>Fungi</taxon>
        <taxon>Fungi incertae sedis</taxon>
        <taxon>Mucoromycota</taxon>
        <taxon>Glomeromycotina</taxon>
        <taxon>Glomeromycetes</taxon>
        <taxon>Diversisporales</taxon>
        <taxon>Diversisporaceae</taxon>
        <taxon>Diversispora</taxon>
    </lineage>
</organism>
<reference evidence="1" key="1">
    <citation type="submission" date="2021-06" db="EMBL/GenBank/DDBJ databases">
        <authorList>
            <person name="Kallberg Y."/>
            <person name="Tangrot J."/>
            <person name="Rosling A."/>
        </authorList>
    </citation>
    <scope>NUCLEOTIDE SEQUENCE</scope>
    <source>
        <strain evidence="1">AZ414A</strain>
    </source>
</reference>
<comment type="caution">
    <text evidence="1">The sequence shown here is derived from an EMBL/GenBank/DDBJ whole genome shotgun (WGS) entry which is preliminary data.</text>
</comment>
<evidence type="ECO:0000313" key="2">
    <source>
        <dbReference type="Proteomes" id="UP000789706"/>
    </source>
</evidence>
<name>A0A9N9D1G4_9GLOM</name>
<sequence>MVEILSDTESENFQENIYYNEPSVSREASNKENRYYCDHYIKSYKAAKDNSTSTLRGHIAYEHKQLNSEISTSGPLDKFVKSKTALAFYNYLFDNIEEFQQKNELSTDMNDAINVSIQKLNDYYPTSDGLVYIVAT</sequence>
<dbReference type="AlphaFoldDB" id="A0A9N9D1G4"/>